<dbReference type="SMART" id="SM00903">
    <property type="entry name" value="Flavin_Reduct"/>
    <property type="match status" value="1"/>
</dbReference>
<gene>
    <name evidence="6" type="ORF">SAMN06296008_11172</name>
</gene>
<evidence type="ECO:0000259" key="5">
    <source>
        <dbReference type="SMART" id="SM00903"/>
    </source>
</evidence>
<accession>A0A1W2B6H6</accession>
<name>A0A1W2B6H6_9BURK</name>
<dbReference type="GO" id="GO:0016646">
    <property type="term" value="F:oxidoreductase activity, acting on the CH-NH group of donors, NAD or NADP as acceptor"/>
    <property type="evidence" value="ECO:0007669"/>
    <property type="project" value="UniProtKB-ARBA"/>
</dbReference>
<evidence type="ECO:0000256" key="2">
    <source>
        <dbReference type="ARBA" id="ARBA00022630"/>
    </source>
</evidence>
<protein>
    <submittedName>
        <fullName evidence="6">NADH-FMN oxidoreductase RutF, flavin reductase (DIM6/NTAB) family</fullName>
    </submittedName>
</protein>
<comment type="similarity">
    <text evidence="4">Belongs to the flavoredoxin family.</text>
</comment>
<dbReference type="Pfam" id="PF01613">
    <property type="entry name" value="Flavin_Reduct"/>
    <property type="match status" value="1"/>
</dbReference>
<keyword evidence="7" id="KW-1185">Reference proteome</keyword>
<comment type="cofactor">
    <cofactor evidence="1">
        <name>FMN</name>
        <dbReference type="ChEBI" id="CHEBI:58210"/>
    </cofactor>
</comment>
<organism evidence="6 7">
    <name type="scientific">Polynucleobacter kasalickyi</name>
    <dbReference type="NCBI Taxonomy" id="1938817"/>
    <lineage>
        <taxon>Bacteria</taxon>
        <taxon>Pseudomonadati</taxon>
        <taxon>Pseudomonadota</taxon>
        <taxon>Betaproteobacteria</taxon>
        <taxon>Burkholderiales</taxon>
        <taxon>Burkholderiaceae</taxon>
        <taxon>Polynucleobacter</taxon>
    </lineage>
</organism>
<dbReference type="GO" id="GO:0010181">
    <property type="term" value="F:FMN binding"/>
    <property type="evidence" value="ECO:0007669"/>
    <property type="project" value="InterPro"/>
</dbReference>
<proteinExistence type="inferred from homology"/>
<dbReference type="PANTHER" id="PTHR33798">
    <property type="entry name" value="FLAVOPROTEIN OXYGENASE"/>
    <property type="match status" value="1"/>
</dbReference>
<evidence type="ECO:0000256" key="4">
    <source>
        <dbReference type="ARBA" id="ARBA00038054"/>
    </source>
</evidence>
<feature type="domain" description="Flavin reductase like" evidence="5">
    <location>
        <begin position="19"/>
        <end position="170"/>
    </location>
</feature>
<evidence type="ECO:0000313" key="6">
    <source>
        <dbReference type="EMBL" id="SMC67958.1"/>
    </source>
</evidence>
<evidence type="ECO:0000313" key="7">
    <source>
        <dbReference type="Proteomes" id="UP000192708"/>
    </source>
</evidence>
<keyword evidence="3" id="KW-0288">FMN</keyword>
<evidence type="ECO:0000256" key="1">
    <source>
        <dbReference type="ARBA" id="ARBA00001917"/>
    </source>
</evidence>
<dbReference type="InterPro" id="IPR012349">
    <property type="entry name" value="Split_barrel_FMN-bd"/>
</dbReference>
<sequence>MDFKINELSQYERYKFLSALVIPRPVAFVTTKNAEGKHNAAPFSFFNLFSEDPALVVLGFSHRPDGRSKDTINNIRASGQFVVNMIDKSIIGAMHIASADFLPEESEIDFAGIDLSPSQAVDVMRITESPVSLECKVFEIKDLTERRALVLGEVLAIHIKDEIFDPMTRRVIPENYSPIARLYGNEYAWLGKRYTKAIPTRDEIREKGLQAGDIPED</sequence>
<reference evidence="6 7" key="1">
    <citation type="submission" date="2017-04" db="EMBL/GenBank/DDBJ databases">
        <authorList>
            <person name="Afonso C.L."/>
            <person name="Miller P.J."/>
            <person name="Scott M.A."/>
            <person name="Spackman E."/>
            <person name="Goraichik I."/>
            <person name="Dimitrov K.M."/>
            <person name="Suarez D.L."/>
            <person name="Swayne D.E."/>
        </authorList>
    </citation>
    <scope>NUCLEOTIDE SEQUENCE [LARGE SCALE GENOMIC DNA]</scope>
    <source>
        <strain evidence="6 7">VK13</strain>
    </source>
</reference>
<dbReference type="InterPro" id="IPR002563">
    <property type="entry name" value="Flavin_Rdtase-like_dom"/>
</dbReference>
<dbReference type="PANTHER" id="PTHR33798:SF5">
    <property type="entry name" value="FLAVIN REDUCTASE LIKE DOMAIN-CONTAINING PROTEIN"/>
    <property type="match status" value="1"/>
</dbReference>
<dbReference type="STRING" id="1938817.SAMN06296008_11172"/>
<dbReference type="AlphaFoldDB" id="A0A1W2B6H6"/>
<dbReference type="OrthoDB" id="5946411at2"/>
<dbReference type="Proteomes" id="UP000192708">
    <property type="component" value="Unassembled WGS sequence"/>
</dbReference>
<keyword evidence="2" id="KW-0285">Flavoprotein</keyword>
<dbReference type="Gene3D" id="2.30.110.10">
    <property type="entry name" value="Electron Transport, Fmn-binding Protein, Chain A"/>
    <property type="match status" value="1"/>
</dbReference>
<evidence type="ECO:0000256" key="3">
    <source>
        <dbReference type="ARBA" id="ARBA00022643"/>
    </source>
</evidence>
<dbReference type="EMBL" id="FWXJ01000011">
    <property type="protein sequence ID" value="SMC67958.1"/>
    <property type="molecule type" value="Genomic_DNA"/>
</dbReference>
<dbReference type="RefSeq" id="WP_084284431.1">
    <property type="nucleotide sequence ID" value="NZ_FWXJ01000011.1"/>
</dbReference>
<dbReference type="SUPFAM" id="SSF50475">
    <property type="entry name" value="FMN-binding split barrel"/>
    <property type="match status" value="1"/>
</dbReference>